<keyword evidence="1" id="KW-0472">Membrane</keyword>
<feature type="transmembrane region" description="Helical" evidence="1">
    <location>
        <begin position="78"/>
        <end position="100"/>
    </location>
</feature>
<gene>
    <name evidence="2" type="ORF">C8D99_12511</name>
</gene>
<name>A0A4R8M4U9_9BACT</name>
<proteinExistence type="predicted"/>
<dbReference type="AlphaFoldDB" id="A0A4R8M4U9"/>
<accession>A0A4R8M4U9</accession>
<dbReference type="Gene3D" id="1.10.1760.20">
    <property type="match status" value="1"/>
</dbReference>
<dbReference type="InterPro" id="IPR012652">
    <property type="entry name" value="ThiW"/>
</dbReference>
<keyword evidence="1" id="KW-0812">Transmembrane</keyword>
<comment type="caution">
    <text evidence="2">The sequence shown here is derived from an EMBL/GenBank/DDBJ whole genome shotgun (WGS) entry which is preliminary data.</text>
</comment>
<reference evidence="2 3" key="1">
    <citation type="submission" date="2019-03" db="EMBL/GenBank/DDBJ databases">
        <title>Genomic Encyclopedia of Type Strains, Phase IV (KMG-IV): sequencing the most valuable type-strain genomes for metagenomic binning, comparative biology and taxonomic classification.</title>
        <authorList>
            <person name="Goeker M."/>
        </authorList>
    </citation>
    <scope>NUCLEOTIDE SEQUENCE [LARGE SCALE GENOMIC DNA]</scope>
    <source>
        <strain evidence="2 3">DSM 25964</strain>
    </source>
</reference>
<sequence>MKSWLKGNGKARIRKLTFTGLLVASGLLLSGVSFPMGPTRCYPFQHTVNVLAGAALGPWWAAGAAFVTSLVRNMTGTGTLFAFPGSIPGAIAAGLAFRYFGKPWAALAEPLGTGFAGAAISAWILGPAVGKAAGMSVLMGAFLASSVPGALLGMGLVHALGRTSLSPFFAGEK</sequence>
<protein>
    <submittedName>
        <fullName evidence="2">Energy coupling factor transporter S component ThiW</fullName>
    </submittedName>
</protein>
<feature type="transmembrane region" description="Helical" evidence="1">
    <location>
        <begin position="137"/>
        <end position="160"/>
    </location>
</feature>
<feature type="transmembrane region" description="Helical" evidence="1">
    <location>
        <begin position="106"/>
        <end position="125"/>
    </location>
</feature>
<dbReference type="EMBL" id="SORI01000025">
    <property type="protein sequence ID" value="TDY55331.1"/>
    <property type="molecule type" value="Genomic_DNA"/>
</dbReference>
<dbReference type="NCBIfam" id="TIGR02359">
    <property type="entry name" value="thiW"/>
    <property type="match status" value="1"/>
</dbReference>
<feature type="transmembrane region" description="Helical" evidence="1">
    <location>
        <begin position="51"/>
        <end position="71"/>
    </location>
</feature>
<dbReference type="RefSeq" id="WP_133959003.1">
    <property type="nucleotide sequence ID" value="NZ_SORI01000025.1"/>
</dbReference>
<organism evidence="2 3">
    <name type="scientific">Aminivibrio pyruvatiphilus</name>
    <dbReference type="NCBI Taxonomy" id="1005740"/>
    <lineage>
        <taxon>Bacteria</taxon>
        <taxon>Thermotogati</taxon>
        <taxon>Synergistota</taxon>
        <taxon>Synergistia</taxon>
        <taxon>Synergistales</taxon>
        <taxon>Aminobacteriaceae</taxon>
        <taxon>Aminivibrio</taxon>
    </lineage>
</organism>
<evidence type="ECO:0000313" key="2">
    <source>
        <dbReference type="EMBL" id="TDY55331.1"/>
    </source>
</evidence>
<keyword evidence="1" id="KW-1133">Transmembrane helix</keyword>
<evidence type="ECO:0000256" key="1">
    <source>
        <dbReference type="SAM" id="Phobius"/>
    </source>
</evidence>
<keyword evidence="3" id="KW-1185">Reference proteome</keyword>
<evidence type="ECO:0000313" key="3">
    <source>
        <dbReference type="Proteomes" id="UP000295066"/>
    </source>
</evidence>
<dbReference type="Pfam" id="PF09512">
    <property type="entry name" value="ThiW"/>
    <property type="match status" value="1"/>
</dbReference>
<dbReference type="OrthoDB" id="5516776at2"/>
<dbReference type="PIRSF" id="PIRSF024534">
    <property type="entry name" value="ThiW"/>
    <property type="match status" value="1"/>
</dbReference>
<dbReference type="Proteomes" id="UP000295066">
    <property type="component" value="Unassembled WGS sequence"/>
</dbReference>